<evidence type="ECO:0000313" key="2">
    <source>
        <dbReference type="EMBL" id="KAH8705916.1"/>
    </source>
</evidence>
<dbReference type="RefSeq" id="XP_046078537.1">
    <property type="nucleotide sequence ID" value="XM_046214987.1"/>
</dbReference>
<evidence type="ECO:0000313" key="3">
    <source>
        <dbReference type="Proteomes" id="UP001201262"/>
    </source>
</evidence>
<keyword evidence="3" id="KW-1185">Reference proteome</keyword>
<proteinExistence type="predicted"/>
<feature type="compositionally biased region" description="Low complexity" evidence="1">
    <location>
        <begin position="33"/>
        <end position="51"/>
    </location>
</feature>
<feature type="region of interest" description="Disordered" evidence="1">
    <location>
        <begin position="25"/>
        <end position="59"/>
    </location>
</feature>
<name>A0AAD4L6B2_9EURO</name>
<reference evidence="2" key="1">
    <citation type="submission" date="2021-12" db="EMBL/GenBank/DDBJ databases">
        <title>Convergent genome expansion in fungi linked to evolution of root-endophyte symbiosis.</title>
        <authorList>
            <consortium name="DOE Joint Genome Institute"/>
            <person name="Ke Y.-H."/>
            <person name="Bonito G."/>
            <person name="Liao H.-L."/>
            <person name="Looney B."/>
            <person name="Rojas-Flechas A."/>
            <person name="Nash J."/>
            <person name="Hameed K."/>
            <person name="Schadt C."/>
            <person name="Martin F."/>
            <person name="Crous P.W."/>
            <person name="Miettinen O."/>
            <person name="Magnuson J.K."/>
            <person name="Labbe J."/>
            <person name="Jacobson D."/>
            <person name="Doktycz M.J."/>
            <person name="Veneault-Fourrey C."/>
            <person name="Kuo A."/>
            <person name="Mondo S."/>
            <person name="Calhoun S."/>
            <person name="Riley R."/>
            <person name="Ohm R."/>
            <person name="LaButti K."/>
            <person name="Andreopoulos B."/>
            <person name="Pangilinan J."/>
            <person name="Nolan M."/>
            <person name="Tritt A."/>
            <person name="Clum A."/>
            <person name="Lipzen A."/>
            <person name="Daum C."/>
            <person name="Barry K."/>
            <person name="Grigoriev I.V."/>
            <person name="Vilgalys R."/>
        </authorList>
    </citation>
    <scope>NUCLEOTIDE SEQUENCE</scope>
    <source>
        <strain evidence="2">PMI_201</strain>
    </source>
</reference>
<evidence type="ECO:0000256" key="1">
    <source>
        <dbReference type="SAM" id="MobiDB-lite"/>
    </source>
</evidence>
<dbReference type="Proteomes" id="UP001201262">
    <property type="component" value="Unassembled WGS sequence"/>
</dbReference>
<accession>A0AAD4L6B2</accession>
<dbReference type="GeneID" id="70245274"/>
<organism evidence="2 3">
    <name type="scientific">Talaromyces proteolyticus</name>
    <dbReference type="NCBI Taxonomy" id="1131652"/>
    <lineage>
        <taxon>Eukaryota</taxon>
        <taxon>Fungi</taxon>
        <taxon>Dikarya</taxon>
        <taxon>Ascomycota</taxon>
        <taxon>Pezizomycotina</taxon>
        <taxon>Eurotiomycetes</taxon>
        <taxon>Eurotiomycetidae</taxon>
        <taxon>Eurotiales</taxon>
        <taxon>Trichocomaceae</taxon>
        <taxon>Talaromyces</taxon>
        <taxon>Talaromyces sect. Bacilispori</taxon>
    </lineage>
</organism>
<gene>
    <name evidence="2" type="ORF">BGW36DRAFT_368375</name>
</gene>
<protein>
    <submittedName>
        <fullName evidence="2">Uncharacterized protein</fullName>
    </submittedName>
</protein>
<comment type="caution">
    <text evidence="2">The sequence shown here is derived from an EMBL/GenBank/DDBJ whole genome shotgun (WGS) entry which is preliminary data.</text>
</comment>
<dbReference type="EMBL" id="JAJTJA010000001">
    <property type="protein sequence ID" value="KAH8705916.1"/>
    <property type="molecule type" value="Genomic_DNA"/>
</dbReference>
<dbReference type="AlphaFoldDB" id="A0AAD4L6B2"/>
<sequence length="87" mass="9425">MFGQMVTPSITRRAFDGSDLQLQHQLANEKSSRNSSTCTSSAASVVSNSEKSSQKDALKKKRANQVADLKERNAFFRAAGAVFSLKG</sequence>